<evidence type="ECO:0000256" key="2">
    <source>
        <dbReference type="ARBA" id="ARBA00004370"/>
    </source>
</evidence>
<dbReference type="SMART" id="SM00387">
    <property type="entry name" value="HATPase_c"/>
    <property type="match status" value="1"/>
</dbReference>
<evidence type="ECO:0000313" key="14">
    <source>
        <dbReference type="EMBL" id="XBH18832.1"/>
    </source>
</evidence>
<dbReference type="Gene3D" id="1.10.287.130">
    <property type="match status" value="1"/>
</dbReference>
<dbReference type="GO" id="GO:0000155">
    <property type="term" value="F:phosphorelay sensor kinase activity"/>
    <property type="evidence" value="ECO:0007669"/>
    <property type="project" value="InterPro"/>
</dbReference>
<dbReference type="Gene3D" id="3.30.565.10">
    <property type="entry name" value="Histidine kinase-like ATPase, C-terminal domain"/>
    <property type="match status" value="1"/>
</dbReference>
<feature type="domain" description="HAMP" evidence="13">
    <location>
        <begin position="194"/>
        <end position="248"/>
    </location>
</feature>
<dbReference type="PANTHER" id="PTHR45436">
    <property type="entry name" value="SENSOR HISTIDINE KINASE YKOH"/>
    <property type="match status" value="1"/>
</dbReference>
<gene>
    <name evidence="14" type="ORF">P8935_05830</name>
</gene>
<dbReference type="PANTHER" id="PTHR45436:SF5">
    <property type="entry name" value="SENSOR HISTIDINE KINASE TRCS"/>
    <property type="match status" value="1"/>
</dbReference>
<feature type="domain" description="Histidine kinase" evidence="12">
    <location>
        <begin position="256"/>
        <end position="474"/>
    </location>
</feature>
<keyword evidence="8 11" id="KW-1133">Transmembrane helix</keyword>
<organism evidence="14">
    <name type="scientific">Telmatobacter sp. DSM 110680</name>
    <dbReference type="NCBI Taxonomy" id="3036704"/>
    <lineage>
        <taxon>Bacteria</taxon>
        <taxon>Pseudomonadati</taxon>
        <taxon>Acidobacteriota</taxon>
        <taxon>Terriglobia</taxon>
        <taxon>Terriglobales</taxon>
        <taxon>Acidobacteriaceae</taxon>
        <taxon>Telmatobacter</taxon>
    </lineage>
</organism>
<dbReference type="InterPro" id="IPR003660">
    <property type="entry name" value="HAMP_dom"/>
</dbReference>
<evidence type="ECO:0000259" key="12">
    <source>
        <dbReference type="PROSITE" id="PS50109"/>
    </source>
</evidence>
<accession>A0AAU7DL18</accession>
<dbReference type="Pfam" id="PF02518">
    <property type="entry name" value="HATPase_c"/>
    <property type="match status" value="1"/>
</dbReference>
<dbReference type="PROSITE" id="PS50885">
    <property type="entry name" value="HAMP"/>
    <property type="match status" value="1"/>
</dbReference>
<evidence type="ECO:0000256" key="8">
    <source>
        <dbReference type="ARBA" id="ARBA00022989"/>
    </source>
</evidence>
<dbReference type="InterPro" id="IPR050428">
    <property type="entry name" value="TCS_sensor_his_kinase"/>
</dbReference>
<evidence type="ECO:0000256" key="10">
    <source>
        <dbReference type="ARBA" id="ARBA00023136"/>
    </source>
</evidence>
<keyword evidence="7 14" id="KW-0418">Kinase</keyword>
<feature type="transmembrane region" description="Helical" evidence="11">
    <location>
        <begin position="173"/>
        <end position="193"/>
    </location>
</feature>
<keyword evidence="10 11" id="KW-0472">Membrane</keyword>
<dbReference type="EMBL" id="CP121196">
    <property type="protein sequence ID" value="XBH18832.1"/>
    <property type="molecule type" value="Genomic_DNA"/>
</dbReference>
<evidence type="ECO:0000256" key="1">
    <source>
        <dbReference type="ARBA" id="ARBA00000085"/>
    </source>
</evidence>
<dbReference type="FunFam" id="3.30.565.10:FF:000006">
    <property type="entry name" value="Sensor histidine kinase WalK"/>
    <property type="match status" value="1"/>
</dbReference>
<dbReference type="InterPro" id="IPR036097">
    <property type="entry name" value="HisK_dim/P_sf"/>
</dbReference>
<dbReference type="CDD" id="cd00082">
    <property type="entry name" value="HisKA"/>
    <property type="match status" value="1"/>
</dbReference>
<keyword evidence="4" id="KW-0597">Phosphoprotein</keyword>
<evidence type="ECO:0000256" key="4">
    <source>
        <dbReference type="ARBA" id="ARBA00022553"/>
    </source>
</evidence>
<dbReference type="PROSITE" id="PS50109">
    <property type="entry name" value="HIS_KIN"/>
    <property type="match status" value="1"/>
</dbReference>
<evidence type="ECO:0000256" key="6">
    <source>
        <dbReference type="ARBA" id="ARBA00022692"/>
    </source>
</evidence>
<name>A0AAU7DL18_9BACT</name>
<proteinExistence type="predicted"/>
<dbReference type="InterPro" id="IPR004358">
    <property type="entry name" value="Sig_transdc_His_kin-like_C"/>
</dbReference>
<dbReference type="SMART" id="SM00388">
    <property type="entry name" value="HisKA"/>
    <property type="match status" value="1"/>
</dbReference>
<dbReference type="InterPro" id="IPR003594">
    <property type="entry name" value="HATPase_dom"/>
</dbReference>
<evidence type="ECO:0000256" key="7">
    <source>
        <dbReference type="ARBA" id="ARBA00022777"/>
    </source>
</evidence>
<keyword evidence="5" id="KW-0808">Transferase</keyword>
<dbReference type="Pfam" id="PF00512">
    <property type="entry name" value="HisKA"/>
    <property type="match status" value="1"/>
</dbReference>
<evidence type="ECO:0000256" key="5">
    <source>
        <dbReference type="ARBA" id="ARBA00022679"/>
    </source>
</evidence>
<dbReference type="SUPFAM" id="SSF47384">
    <property type="entry name" value="Homodimeric domain of signal transducing histidine kinase"/>
    <property type="match status" value="1"/>
</dbReference>
<dbReference type="InterPro" id="IPR036890">
    <property type="entry name" value="HATPase_C_sf"/>
</dbReference>
<dbReference type="GO" id="GO:0005886">
    <property type="term" value="C:plasma membrane"/>
    <property type="evidence" value="ECO:0007669"/>
    <property type="project" value="TreeGrafter"/>
</dbReference>
<dbReference type="AlphaFoldDB" id="A0AAU7DL18"/>
<keyword evidence="6 11" id="KW-0812">Transmembrane</keyword>
<evidence type="ECO:0000256" key="3">
    <source>
        <dbReference type="ARBA" id="ARBA00012438"/>
    </source>
</evidence>
<dbReference type="SUPFAM" id="SSF55874">
    <property type="entry name" value="ATPase domain of HSP90 chaperone/DNA topoisomerase II/histidine kinase"/>
    <property type="match status" value="1"/>
</dbReference>
<dbReference type="InterPro" id="IPR005467">
    <property type="entry name" value="His_kinase_dom"/>
</dbReference>
<comment type="catalytic activity">
    <reaction evidence="1">
        <text>ATP + protein L-histidine = ADP + protein N-phospho-L-histidine.</text>
        <dbReference type="EC" id="2.7.13.3"/>
    </reaction>
</comment>
<dbReference type="EC" id="2.7.13.3" evidence="3"/>
<reference evidence="14" key="1">
    <citation type="submission" date="2023-03" db="EMBL/GenBank/DDBJ databases">
        <title>Edaphobacter sp.</title>
        <authorList>
            <person name="Huber K.J."/>
            <person name="Papendorf J."/>
            <person name="Pilke C."/>
            <person name="Bunk B."/>
            <person name="Sproeer C."/>
            <person name="Pester M."/>
        </authorList>
    </citation>
    <scope>NUCLEOTIDE SEQUENCE</scope>
    <source>
        <strain evidence="14">DSM 110680</strain>
    </source>
</reference>
<feature type="transmembrane region" description="Helical" evidence="11">
    <location>
        <begin position="12"/>
        <end position="38"/>
    </location>
</feature>
<evidence type="ECO:0000256" key="11">
    <source>
        <dbReference type="SAM" id="Phobius"/>
    </source>
</evidence>
<keyword evidence="9" id="KW-0902">Two-component regulatory system</keyword>
<evidence type="ECO:0000259" key="13">
    <source>
        <dbReference type="PROSITE" id="PS50885"/>
    </source>
</evidence>
<dbReference type="RefSeq" id="WP_348264050.1">
    <property type="nucleotide sequence ID" value="NZ_CP121196.1"/>
</dbReference>
<protein>
    <recommendedName>
        <fullName evidence="3">histidine kinase</fullName>
        <ecNumber evidence="3">2.7.13.3</ecNumber>
    </recommendedName>
</protein>
<evidence type="ECO:0000256" key="9">
    <source>
        <dbReference type="ARBA" id="ARBA00023012"/>
    </source>
</evidence>
<sequence length="474" mass="51313">MRRLSALAKTSIAFRLIAAVLLVELASAMIVILLAWGYERHSHFRSFDVMLHGRADSVLGAVQDAEDTGDNVMLDLADLHVPFEDVYEVWDGRGHLLGRSPNWNGSAAMASIPDHNGFSRIKLHDHGYRLLFMRGTRIVDPGEPGGGHLRFVTILYGAPTERVWEAIYGAVEFYAAGMLLLILITGPLIAWVLHRGLDPLRQLAAMAGRVSAESWEFTPPASARETAELAPLTSALENALQRLERSFKQQRTFVSDAAHELKTSVAVVKSSLQLVGMRPRTPEEYQAGNERALADTGRIEELVAKMLTMARVESGTASSHSEDNCDLSQGAAQTVAELETFAAVRNVELAVGSLPADACIVPLNSEDCKLIISNLLMNAIQHSPQRSQVELSVVLRGNAVEFTVQDHGEGIDPSALPHVFDRFYRGDPSRARATGGAGLGLAICKAIVERSKGSITLSSNPGNGTTATVRLPKA</sequence>
<dbReference type="InterPro" id="IPR003661">
    <property type="entry name" value="HisK_dim/P_dom"/>
</dbReference>
<dbReference type="PRINTS" id="PR00344">
    <property type="entry name" value="BCTRLSENSOR"/>
</dbReference>
<comment type="subcellular location">
    <subcellularLocation>
        <location evidence="2">Membrane</location>
    </subcellularLocation>
</comment>